<reference evidence="1 2" key="1">
    <citation type="submission" date="2021-04" db="EMBL/GenBank/DDBJ databases">
        <title>Magnetospirillum sulfuroxidans sp. nov., a facultative chemolithoautotrophic sulfur-oxidizing alphaproteobacterium isolated from freshwater sediment and proposals for Paramagetospirillum gen. nov., and Magnetospirillaceae fam. nov.</title>
        <authorList>
            <person name="Koziaeva V."/>
            <person name="Geelhoed J.S."/>
            <person name="Sorokin D.Y."/>
            <person name="Grouzdev D.S."/>
        </authorList>
    </citation>
    <scope>NUCLEOTIDE SEQUENCE [LARGE SCALE GENOMIC DNA]</scope>
    <source>
        <strain evidence="1 2">J10</strain>
    </source>
</reference>
<proteinExistence type="predicted"/>
<dbReference type="EMBL" id="JAGTUF010000004">
    <property type="protein sequence ID" value="MBR9971484.1"/>
    <property type="molecule type" value="Genomic_DNA"/>
</dbReference>
<dbReference type="Proteomes" id="UP000680714">
    <property type="component" value="Unassembled WGS sequence"/>
</dbReference>
<comment type="caution">
    <text evidence="1">The sequence shown here is derived from an EMBL/GenBank/DDBJ whole genome shotgun (WGS) entry which is preliminary data.</text>
</comment>
<gene>
    <name evidence="1" type="ORF">KEC16_07145</name>
</gene>
<dbReference type="SUPFAM" id="SSF64518">
    <property type="entry name" value="Phase 1 flagellin"/>
    <property type="match status" value="1"/>
</dbReference>
<protein>
    <submittedName>
        <fullName evidence="1">Uncharacterized protein</fullName>
    </submittedName>
</protein>
<sequence length="246" mass="26731">MATDIFAATSGDPEMGVIQAALNGMDAIENVLCRMRSLALIAHAAKTSDERRELARRFDQFRRDLDFIAAGTLGIGKACGDCQIFPAEYQNSGQAIIAVCEADGNDRWLQLAGLPPYCRFPANERSSVEADDNGNLDLTQFTDISRKNAVFDNIYGLLNGDTVLVRSAGGPSIAVNQSSRPDLRLYIHAIRHGWAEPFGYTKAISVSLEEATAALNGLHATATSFGAYIYRLYLRYGFGDVPANDL</sequence>
<keyword evidence="2" id="KW-1185">Reference proteome</keyword>
<organism evidence="1 2">
    <name type="scientific">Magnetospirillum sulfuroxidans</name>
    <dbReference type="NCBI Taxonomy" id="611300"/>
    <lineage>
        <taxon>Bacteria</taxon>
        <taxon>Pseudomonadati</taxon>
        <taxon>Pseudomonadota</taxon>
        <taxon>Alphaproteobacteria</taxon>
        <taxon>Rhodospirillales</taxon>
        <taxon>Rhodospirillaceae</taxon>
        <taxon>Magnetospirillum</taxon>
    </lineage>
</organism>
<evidence type="ECO:0000313" key="1">
    <source>
        <dbReference type="EMBL" id="MBR9971484.1"/>
    </source>
</evidence>
<dbReference type="RefSeq" id="WP_211547285.1">
    <property type="nucleotide sequence ID" value="NZ_JAGTUF010000004.1"/>
</dbReference>
<name>A0ABS5IAM8_9PROT</name>
<evidence type="ECO:0000313" key="2">
    <source>
        <dbReference type="Proteomes" id="UP000680714"/>
    </source>
</evidence>
<dbReference type="Gene3D" id="1.20.1330.10">
    <property type="entry name" value="f41 fragment of flagellin, N-terminal domain"/>
    <property type="match status" value="1"/>
</dbReference>
<accession>A0ABS5IAM8</accession>